<evidence type="ECO:0000259" key="8">
    <source>
        <dbReference type="Pfam" id="PF25876"/>
    </source>
</evidence>
<dbReference type="Pfam" id="PF25876">
    <property type="entry name" value="HH_MFP_RND"/>
    <property type="match status" value="1"/>
</dbReference>
<dbReference type="SUPFAM" id="SSF111369">
    <property type="entry name" value="HlyD-like secretion proteins"/>
    <property type="match status" value="1"/>
</dbReference>
<dbReference type="Proteomes" id="UP000291236">
    <property type="component" value="Chromosome"/>
</dbReference>
<evidence type="ECO:0000256" key="1">
    <source>
        <dbReference type="ARBA" id="ARBA00004236"/>
    </source>
</evidence>
<gene>
    <name evidence="12" type="ORF">JCM31447_14830</name>
</gene>
<dbReference type="GO" id="GO:0015562">
    <property type="term" value="F:efflux transmembrane transporter activity"/>
    <property type="evidence" value="ECO:0007669"/>
    <property type="project" value="TreeGrafter"/>
</dbReference>
<comment type="subcellular location">
    <subcellularLocation>
        <location evidence="1">Cell membrane</location>
    </subcellularLocation>
</comment>
<name>A0A4P2VME9_FLUSA</name>
<dbReference type="OrthoDB" id="9783047at2"/>
<dbReference type="InterPro" id="IPR058624">
    <property type="entry name" value="MdtA-like_HH"/>
</dbReference>
<keyword evidence="7" id="KW-1133">Transmembrane helix</keyword>
<evidence type="ECO:0000259" key="10">
    <source>
        <dbReference type="Pfam" id="PF25944"/>
    </source>
</evidence>
<dbReference type="EMBL" id="AP019368">
    <property type="protein sequence ID" value="BBH53040.1"/>
    <property type="molecule type" value="Genomic_DNA"/>
</dbReference>
<proteinExistence type="inferred from homology"/>
<dbReference type="InterPro" id="IPR006143">
    <property type="entry name" value="RND_pump_MFP"/>
</dbReference>
<reference evidence="12 13" key="1">
    <citation type="submission" date="2018-12" db="EMBL/GenBank/DDBJ databases">
        <title>Rubrispira sanarue gen. nov., sp., nov., a member of the order Silvanigrellales, isolated from a brackish lake in Hamamatsu Japan.</title>
        <authorList>
            <person name="Maejima Y."/>
            <person name="Iino T."/>
            <person name="Muraguchi Y."/>
            <person name="Fukuda K."/>
            <person name="Nojiri H."/>
            <person name="Ohkuma M."/>
            <person name="Moriuchi R."/>
            <person name="Dohra H."/>
            <person name="Kimbara K."/>
            <person name="Shintani M."/>
        </authorList>
    </citation>
    <scope>NUCLEOTIDE SEQUENCE [LARGE SCALE GENOMIC DNA]</scope>
    <source>
        <strain evidence="12 13">RF1110005</strain>
    </source>
</reference>
<evidence type="ECO:0000256" key="2">
    <source>
        <dbReference type="ARBA" id="ARBA00009477"/>
    </source>
</evidence>
<dbReference type="KEGG" id="sbf:JCM31447_14830"/>
<evidence type="ECO:0000259" key="9">
    <source>
        <dbReference type="Pfam" id="PF25917"/>
    </source>
</evidence>
<keyword evidence="5" id="KW-0997">Cell inner membrane</keyword>
<accession>A0A4P2VME9</accession>
<dbReference type="InterPro" id="IPR058626">
    <property type="entry name" value="MdtA-like_b-barrel"/>
</dbReference>
<dbReference type="Gene3D" id="2.40.420.20">
    <property type="match status" value="1"/>
</dbReference>
<dbReference type="InterPro" id="IPR058627">
    <property type="entry name" value="MdtA-like_C"/>
</dbReference>
<evidence type="ECO:0000256" key="5">
    <source>
        <dbReference type="ARBA" id="ARBA00022519"/>
    </source>
</evidence>
<evidence type="ECO:0000313" key="13">
    <source>
        <dbReference type="Proteomes" id="UP000291236"/>
    </source>
</evidence>
<dbReference type="Pfam" id="PF25917">
    <property type="entry name" value="BSH_RND"/>
    <property type="match status" value="1"/>
</dbReference>
<keyword evidence="13" id="KW-1185">Reference proteome</keyword>
<evidence type="ECO:0000256" key="3">
    <source>
        <dbReference type="ARBA" id="ARBA00022448"/>
    </source>
</evidence>
<feature type="domain" description="Multidrug resistance protein MdtA-like alpha-helical hairpin" evidence="8">
    <location>
        <begin position="132"/>
        <end position="200"/>
    </location>
</feature>
<keyword evidence="3" id="KW-0813">Transport</keyword>
<evidence type="ECO:0000256" key="6">
    <source>
        <dbReference type="ARBA" id="ARBA00023136"/>
    </source>
</evidence>
<dbReference type="Pfam" id="PF25944">
    <property type="entry name" value="Beta-barrel_RND"/>
    <property type="match status" value="1"/>
</dbReference>
<dbReference type="PANTHER" id="PTHR30469">
    <property type="entry name" value="MULTIDRUG RESISTANCE PROTEIN MDTA"/>
    <property type="match status" value="1"/>
</dbReference>
<sequence>MSMQNVSNYIKNKWRFYAILLGALLFFISTLVFLIKFNSNDKINEKKMHAGHTIKSRVLKKNNTPSVVVTEAKIKDVPVYFSALGTVTPMESVTVKTQISGNLLKIFFHEGQIVNVGDLIAEIDSKPYQAQYIQFEGQLIRDKSFLTNARLDLKRYKTLFSSGGVSRQTLDTQIWLVKQYEGIVLSDQGQLEAVKVNINYCKIKAPIAGLVGLRQVNEGNFVQVTDTNGIVAINKLQPISVLFSLPEYYLPKIIDKLREKSKLIVYAYDREQANLLATGDLLSTDNQIDSTTGTIKLRAEFKNDSHTLFPNQFVNIKLLADTILSATVIPTAAVQHGTKGDYVFILNNNRVKFQKITIGQINENEVVVKEGIKPGEKVVIEGIDKLTDGAEVST</sequence>
<feature type="domain" description="Multidrug resistance protein MdtA-like barrel-sandwich hybrid" evidence="9">
    <location>
        <begin position="92"/>
        <end position="233"/>
    </location>
</feature>
<feature type="domain" description="Multidrug resistance protein MdtA-like beta-barrel" evidence="10">
    <location>
        <begin position="238"/>
        <end position="321"/>
    </location>
</feature>
<dbReference type="Gene3D" id="2.40.50.100">
    <property type="match status" value="1"/>
</dbReference>
<organism evidence="12 13">
    <name type="scientific">Fluviispira sanaruensis</name>
    <dbReference type="NCBI Taxonomy" id="2493639"/>
    <lineage>
        <taxon>Bacteria</taxon>
        <taxon>Pseudomonadati</taxon>
        <taxon>Bdellovibrionota</taxon>
        <taxon>Oligoflexia</taxon>
        <taxon>Silvanigrellales</taxon>
        <taxon>Silvanigrellaceae</taxon>
        <taxon>Fluviispira</taxon>
    </lineage>
</organism>
<dbReference type="Gene3D" id="2.40.30.170">
    <property type="match status" value="1"/>
</dbReference>
<evidence type="ECO:0000259" key="11">
    <source>
        <dbReference type="Pfam" id="PF25967"/>
    </source>
</evidence>
<evidence type="ECO:0000256" key="7">
    <source>
        <dbReference type="SAM" id="Phobius"/>
    </source>
</evidence>
<keyword evidence="6 7" id="KW-0472">Membrane</keyword>
<feature type="domain" description="Multidrug resistance protein MdtA-like C-terminal permuted SH3" evidence="11">
    <location>
        <begin position="326"/>
        <end position="385"/>
    </location>
</feature>
<dbReference type="Gene3D" id="1.10.287.470">
    <property type="entry name" value="Helix hairpin bin"/>
    <property type="match status" value="1"/>
</dbReference>
<comment type="similarity">
    <text evidence="2">Belongs to the membrane fusion protein (MFP) (TC 8.A.1) family.</text>
</comment>
<dbReference type="GO" id="GO:1990281">
    <property type="term" value="C:efflux pump complex"/>
    <property type="evidence" value="ECO:0007669"/>
    <property type="project" value="TreeGrafter"/>
</dbReference>
<keyword evidence="7" id="KW-0812">Transmembrane</keyword>
<dbReference type="Pfam" id="PF25967">
    <property type="entry name" value="RND-MFP_C"/>
    <property type="match status" value="1"/>
</dbReference>
<feature type="transmembrane region" description="Helical" evidence="7">
    <location>
        <begin position="16"/>
        <end position="37"/>
    </location>
</feature>
<dbReference type="RefSeq" id="WP_130608110.1">
    <property type="nucleotide sequence ID" value="NZ_AP019368.1"/>
</dbReference>
<dbReference type="NCBIfam" id="TIGR01730">
    <property type="entry name" value="RND_mfp"/>
    <property type="match status" value="1"/>
</dbReference>
<dbReference type="AlphaFoldDB" id="A0A4P2VME9"/>
<protein>
    <submittedName>
        <fullName evidence="12">Efflux RND transporter periplasmic adaptor subunit</fullName>
    </submittedName>
</protein>
<evidence type="ECO:0000256" key="4">
    <source>
        <dbReference type="ARBA" id="ARBA00022475"/>
    </source>
</evidence>
<dbReference type="InterPro" id="IPR058625">
    <property type="entry name" value="MdtA-like_BSH"/>
</dbReference>
<keyword evidence="4" id="KW-1003">Cell membrane</keyword>
<dbReference type="PANTHER" id="PTHR30469:SF12">
    <property type="entry name" value="MULTIDRUG RESISTANCE PROTEIN MDTA"/>
    <property type="match status" value="1"/>
</dbReference>
<evidence type="ECO:0000313" key="12">
    <source>
        <dbReference type="EMBL" id="BBH53040.1"/>
    </source>
</evidence>